<keyword evidence="1" id="KW-0547">Nucleotide-binding</keyword>
<dbReference type="InterPro" id="IPR010488">
    <property type="entry name" value="Zeta_toxin_domain"/>
</dbReference>
<reference evidence="5" key="1">
    <citation type="submission" date="2022-10" db="EMBL/GenBank/DDBJ databases">
        <authorList>
            <person name="Chen Y."/>
            <person name="Dougan E. K."/>
            <person name="Chan C."/>
            <person name="Rhodes N."/>
            <person name="Thang M."/>
        </authorList>
    </citation>
    <scope>NUCLEOTIDE SEQUENCE</scope>
</reference>
<evidence type="ECO:0000259" key="4">
    <source>
        <dbReference type="Pfam" id="PF06414"/>
    </source>
</evidence>
<dbReference type="Gene3D" id="3.40.50.300">
    <property type="entry name" value="P-loop containing nucleotide triphosphate hydrolases"/>
    <property type="match status" value="1"/>
</dbReference>
<keyword evidence="3" id="KW-0812">Transmembrane</keyword>
<evidence type="ECO:0000313" key="8">
    <source>
        <dbReference type="Proteomes" id="UP001152797"/>
    </source>
</evidence>
<evidence type="ECO:0000256" key="2">
    <source>
        <dbReference type="ARBA" id="ARBA00022840"/>
    </source>
</evidence>
<dbReference type="OrthoDB" id="430679at2759"/>
<dbReference type="EMBL" id="CAMXCT030004069">
    <property type="protein sequence ID" value="CAL4794840.1"/>
    <property type="molecule type" value="Genomic_DNA"/>
</dbReference>
<protein>
    <submittedName>
        <fullName evidence="7">Pentatricopeptide repeat-containing protein, chloroplastic</fullName>
    </submittedName>
</protein>
<comment type="caution">
    <text evidence="5">The sequence shown here is derived from an EMBL/GenBank/DDBJ whole genome shotgun (WGS) entry which is preliminary data.</text>
</comment>
<proteinExistence type="predicted"/>
<keyword evidence="3" id="KW-1133">Transmembrane helix</keyword>
<dbReference type="EMBL" id="CAMXCT010004069">
    <property type="protein sequence ID" value="CAI4007528.1"/>
    <property type="molecule type" value="Genomic_DNA"/>
</dbReference>
<evidence type="ECO:0000313" key="6">
    <source>
        <dbReference type="EMBL" id="CAL1160903.1"/>
    </source>
</evidence>
<dbReference type="EMBL" id="CAMXCT020004069">
    <property type="protein sequence ID" value="CAL1160903.1"/>
    <property type="molecule type" value="Genomic_DNA"/>
</dbReference>
<dbReference type="GO" id="GO:0016301">
    <property type="term" value="F:kinase activity"/>
    <property type="evidence" value="ECO:0007669"/>
    <property type="project" value="InterPro"/>
</dbReference>
<evidence type="ECO:0000313" key="5">
    <source>
        <dbReference type="EMBL" id="CAI4007528.1"/>
    </source>
</evidence>
<organism evidence="5">
    <name type="scientific">Cladocopium goreaui</name>
    <dbReference type="NCBI Taxonomy" id="2562237"/>
    <lineage>
        <taxon>Eukaryota</taxon>
        <taxon>Sar</taxon>
        <taxon>Alveolata</taxon>
        <taxon>Dinophyceae</taxon>
        <taxon>Suessiales</taxon>
        <taxon>Symbiodiniaceae</taxon>
        <taxon>Cladocopium</taxon>
    </lineage>
</organism>
<gene>
    <name evidence="5" type="ORF">C1SCF055_LOCUS33078</name>
</gene>
<evidence type="ECO:0000313" key="7">
    <source>
        <dbReference type="EMBL" id="CAL4794840.1"/>
    </source>
</evidence>
<dbReference type="InterPro" id="IPR027417">
    <property type="entry name" value="P-loop_NTPase"/>
</dbReference>
<feature type="transmembrane region" description="Helical" evidence="3">
    <location>
        <begin position="292"/>
        <end position="314"/>
    </location>
</feature>
<name>A0A9P1GC62_9DINO</name>
<evidence type="ECO:0000256" key="3">
    <source>
        <dbReference type="SAM" id="Phobius"/>
    </source>
</evidence>
<keyword evidence="2" id="KW-0067">ATP-binding</keyword>
<dbReference type="GO" id="GO:0005524">
    <property type="term" value="F:ATP binding"/>
    <property type="evidence" value="ECO:0007669"/>
    <property type="project" value="UniProtKB-KW"/>
</dbReference>
<dbReference type="Proteomes" id="UP001152797">
    <property type="component" value="Unassembled WGS sequence"/>
</dbReference>
<feature type="domain" description="Zeta toxin" evidence="4">
    <location>
        <begin position="82"/>
        <end position="245"/>
    </location>
</feature>
<reference evidence="6" key="2">
    <citation type="submission" date="2024-04" db="EMBL/GenBank/DDBJ databases">
        <authorList>
            <person name="Chen Y."/>
            <person name="Shah S."/>
            <person name="Dougan E. K."/>
            <person name="Thang M."/>
            <person name="Chan C."/>
        </authorList>
    </citation>
    <scope>NUCLEOTIDE SEQUENCE [LARGE SCALE GENOMIC DNA]</scope>
</reference>
<keyword evidence="8" id="KW-1185">Reference proteome</keyword>
<dbReference type="Pfam" id="PF06414">
    <property type="entry name" value="Zeta_toxin"/>
    <property type="match status" value="1"/>
</dbReference>
<keyword evidence="3" id="KW-0472">Membrane</keyword>
<accession>A0A9P1GC62</accession>
<dbReference type="AlphaFoldDB" id="A0A9P1GC62"/>
<sequence length="328" mass="37098">MKTNCAQHPSDFWEVPENYAWDHETSDNYQVKGRTMAGPYKAIREEMDFEYHGCYGLKRQQLQDAIIERILGSSGAGSVGTTDPHPWIVFTAGSFFAGKSYVVSWMLEQGHLPLDLVRTDPDLIRTQLPEWSGYLKRDGPEAAVMTQKEAGTCALIAQWEALRQGRHILVDGSLRNATRQKAFFAEIRAAYPQYRIAIIHVFASWDIMQQRSSVAREGGRVTSPKALRTSFDAVTNAVAELEPLADLTLHINNDSLEPRLMYVSQAGVRLKLQKWKGIREAFQQVPGPNFRLLRTIVLFMMVTGLAWFLPLLGVTEMQKKSCFPFLNS</sequence>
<evidence type="ECO:0000256" key="1">
    <source>
        <dbReference type="ARBA" id="ARBA00022741"/>
    </source>
</evidence>